<dbReference type="GO" id="GO:0030256">
    <property type="term" value="C:type I protein secretion system complex"/>
    <property type="evidence" value="ECO:0007669"/>
    <property type="project" value="InterPro"/>
</dbReference>
<name>A0A927FWG8_9HYPH</name>
<feature type="transmembrane region" description="Helical" evidence="11">
    <location>
        <begin position="246"/>
        <end position="264"/>
    </location>
</feature>
<evidence type="ECO:0000256" key="8">
    <source>
        <dbReference type="ARBA" id="ARBA00022989"/>
    </source>
</evidence>
<evidence type="ECO:0000313" key="15">
    <source>
        <dbReference type="Proteomes" id="UP000654108"/>
    </source>
</evidence>
<dbReference type="GO" id="GO:0140359">
    <property type="term" value="F:ABC-type transporter activity"/>
    <property type="evidence" value="ECO:0007669"/>
    <property type="project" value="InterPro"/>
</dbReference>
<keyword evidence="15" id="KW-1185">Reference proteome</keyword>
<feature type="transmembrane region" description="Helical" evidence="11">
    <location>
        <begin position="59"/>
        <end position="79"/>
    </location>
</feature>
<dbReference type="PROSITE" id="PS50893">
    <property type="entry name" value="ABC_TRANSPORTER_2"/>
    <property type="match status" value="1"/>
</dbReference>
<evidence type="ECO:0000256" key="9">
    <source>
        <dbReference type="ARBA" id="ARBA00023136"/>
    </source>
</evidence>
<evidence type="ECO:0000256" key="2">
    <source>
        <dbReference type="ARBA" id="ARBA00005417"/>
    </source>
</evidence>
<gene>
    <name evidence="14" type="ORF">IC608_15035</name>
</gene>
<evidence type="ECO:0000256" key="4">
    <source>
        <dbReference type="ARBA" id="ARBA00022475"/>
    </source>
</evidence>
<dbReference type="GO" id="GO:0005524">
    <property type="term" value="F:ATP binding"/>
    <property type="evidence" value="ECO:0007669"/>
    <property type="project" value="UniProtKB-KW"/>
</dbReference>
<dbReference type="InterPro" id="IPR010128">
    <property type="entry name" value="ATPase_T1SS_PrtD-like"/>
</dbReference>
<dbReference type="InterPro" id="IPR003593">
    <property type="entry name" value="AAA+_ATPase"/>
</dbReference>
<evidence type="ECO:0000256" key="10">
    <source>
        <dbReference type="SAM" id="MobiDB-lite"/>
    </source>
</evidence>
<dbReference type="InterPro" id="IPR036640">
    <property type="entry name" value="ABC1_TM_sf"/>
</dbReference>
<feature type="domain" description="ABC transmembrane type-1" evidence="13">
    <location>
        <begin position="23"/>
        <end position="299"/>
    </location>
</feature>
<proteinExistence type="inferred from homology"/>
<evidence type="ECO:0000259" key="12">
    <source>
        <dbReference type="PROSITE" id="PS50893"/>
    </source>
</evidence>
<keyword evidence="4" id="KW-1003">Cell membrane</keyword>
<dbReference type="InterPro" id="IPR011527">
    <property type="entry name" value="ABC1_TM_dom"/>
</dbReference>
<organism evidence="14 15">
    <name type="scientific">Devosia oryzisoli</name>
    <dbReference type="NCBI Taxonomy" id="2774138"/>
    <lineage>
        <taxon>Bacteria</taxon>
        <taxon>Pseudomonadati</taxon>
        <taxon>Pseudomonadota</taxon>
        <taxon>Alphaproteobacteria</taxon>
        <taxon>Hyphomicrobiales</taxon>
        <taxon>Devosiaceae</taxon>
        <taxon>Devosia</taxon>
    </lineage>
</organism>
<comment type="caution">
    <text evidence="14">The sequence shown here is derived from an EMBL/GenBank/DDBJ whole genome shotgun (WGS) entry which is preliminary data.</text>
</comment>
<keyword evidence="9 11" id="KW-0472">Membrane</keyword>
<dbReference type="PANTHER" id="PTHR24221">
    <property type="entry name" value="ATP-BINDING CASSETTE SUB-FAMILY B"/>
    <property type="match status" value="1"/>
</dbReference>
<dbReference type="GO" id="GO:0030253">
    <property type="term" value="P:protein secretion by the type I secretion system"/>
    <property type="evidence" value="ECO:0007669"/>
    <property type="project" value="InterPro"/>
</dbReference>
<dbReference type="InterPro" id="IPR017871">
    <property type="entry name" value="ABC_transporter-like_CS"/>
</dbReference>
<dbReference type="PROSITE" id="PS50929">
    <property type="entry name" value="ABC_TM1F"/>
    <property type="match status" value="1"/>
</dbReference>
<keyword evidence="3" id="KW-0813">Transport</keyword>
<evidence type="ECO:0000256" key="7">
    <source>
        <dbReference type="ARBA" id="ARBA00022840"/>
    </source>
</evidence>
<dbReference type="InterPro" id="IPR039421">
    <property type="entry name" value="Type_1_exporter"/>
</dbReference>
<dbReference type="Pfam" id="PF00005">
    <property type="entry name" value="ABC_tran"/>
    <property type="match status" value="1"/>
</dbReference>
<dbReference type="EMBL" id="JACYFU010000004">
    <property type="protein sequence ID" value="MBD8066787.1"/>
    <property type="molecule type" value="Genomic_DNA"/>
</dbReference>
<evidence type="ECO:0000256" key="5">
    <source>
        <dbReference type="ARBA" id="ARBA00022692"/>
    </source>
</evidence>
<keyword evidence="5 11" id="KW-0812">Transmembrane</keyword>
<dbReference type="GO" id="GO:0016887">
    <property type="term" value="F:ATP hydrolysis activity"/>
    <property type="evidence" value="ECO:0007669"/>
    <property type="project" value="InterPro"/>
</dbReference>
<dbReference type="Proteomes" id="UP000654108">
    <property type="component" value="Unassembled WGS sequence"/>
</dbReference>
<reference evidence="14" key="1">
    <citation type="submission" date="2020-09" db="EMBL/GenBank/DDBJ databases">
        <title>Genome seq and assembly of Devosia sp.</title>
        <authorList>
            <person name="Chhetri G."/>
        </authorList>
    </citation>
    <scope>NUCLEOTIDE SEQUENCE</scope>
    <source>
        <strain evidence="14">PTR5</strain>
    </source>
</reference>
<dbReference type="RefSeq" id="WP_191777201.1">
    <property type="nucleotide sequence ID" value="NZ_JACYFU010000004.1"/>
</dbReference>
<evidence type="ECO:0000256" key="11">
    <source>
        <dbReference type="SAM" id="Phobius"/>
    </source>
</evidence>
<dbReference type="InterPro" id="IPR003439">
    <property type="entry name" value="ABC_transporter-like_ATP-bd"/>
</dbReference>
<evidence type="ECO:0000256" key="6">
    <source>
        <dbReference type="ARBA" id="ARBA00022741"/>
    </source>
</evidence>
<sequence length="595" mass="63820">MADKTRPIDGISATLGKIRGGLAAVAVFSFFQNILLLAAPLYMLQVYDRVLTSRSVDTLIFLTLALALALATLATLELVRGRILGRLANWIDASLSAKLYSRGVQNRLRGMPYGVEALGDLATLKGFITSQGMTALFDLPWTPVFIFGAYVLHPYLGHLALGSIGLLLVLGICGEMITRRKIERVNALSTTARRDAEAAVQNAEVVEAMGMMGALAAKWDARSDEALEVQSRLTRRTTTLGAITKFVRLLMQSLGLGLGAWLVIQQEATGGVMIAASIMLTRAAGPIEQVIGAWKSVVTMRSVLARLRHIDREPLYRAETMPLPPPVGDLAVEAVSYVPVAGMQPVLKDICFAIEAGESLAIIGASGSGKSSLARLLAGAVRPTRGTVRLDRADLFTWPREQVGSFVGYLPQDVELFAGSVAENIARFGQASSEQIVAAARVAGVHDLVLSMPQGYDTEIGLGGQHLSGGQKQRIALARAVFGQPRLVILDEPNSNLDTQGEAALVHALAALRAALCTTVIITHRPSLVAKVDKVMVLNQGSIQAFGPREEVLAQVAVQPRRNRPAQRPRGREAAAGSEQDRFYPDHPMPARAVR</sequence>
<evidence type="ECO:0000256" key="3">
    <source>
        <dbReference type="ARBA" id="ARBA00022448"/>
    </source>
</evidence>
<feature type="transmembrane region" description="Helical" evidence="11">
    <location>
        <begin position="159"/>
        <end position="178"/>
    </location>
</feature>
<comment type="subcellular location">
    <subcellularLocation>
        <location evidence="1">Cell membrane</location>
        <topology evidence="1">Multi-pass membrane protein</topology>
    </subcellularLocation>
</comment>
<protein>
    <submittedName>
        <fullName evidence="14">Type I secretion system permease/ATPase</fullName>
    </submittedName>
</protein>
<dbReference type="AlphaFoldDB" id="A0A927FWG8"/>
<dbReference type="InterPro" id="IPR027417">
    <property type="entry name" value="P-loop_NTPase"/>
</dbReference>
<dbReference type="SUPFAM" id="SSF52540">
    <property type="entry name" value="P-loop containing nucleoside triphosphate hydrolases"/>
    <property type="match status" value="1"/>
</dbReference>
<dbReference type="GO" id="GO:0034040">
    <property type="term" value="F:ATPase-coupled lipid transmembrane transporter activity"/>
    <property type="evidence" value="ECO:0007669"/>
    <property type="project" value="TreeGrafter"/>
</dbReference>
<dbReference type="FunFam" id="3.40.50.300:FF:001444">
    <property type="entry name" value="ABC transporter ATP-binding protein"/>
    <property type="match status" value="1"/>
</dbReference>
<evidence type="ECO:0000313" key="14">
    <source>
        <dbReference type="EMBL" id="MBD8066787.1"/>
    </source>
</evidence>
<comment type="similarity">
    <text evidence="2">Belongs to the ABC transporter superfamily.</text>
</comment>
<dbReference type="PROSITE" id="PS00211">
    <property type="entry name" value="ABC_TRANSPORTER_1"/>
    <property type="match status" value="1"/>
</dbReference>
<keyword evidence="6" id="KW-0547">Nucleotide-binding</keyword>
<dbReference type="NCBIfam" id="TIGR01842">
    <property type="entry name" value="type_I_sec_PrtD"/>
    <property type="match status" value="1"/>
</dbReference>
<accession>A0A927FWG8</accession>
<dbReference type="Pfam" id="PF00664">
    <property type="entry name" value="ABC_membrane"/>
    <property type="match status" value="1"/>
</dbReference>
<dbReference type="PANTHER" id="PTHR24221:SF248">
    <property type="entry name" value="ABC TRANSPORTER TRANSMEMBRANE REGION"/>
    <property type="match status" value="1"/>
</dbReference>
<feature type="domain" description="ABC transporter" evidence="12">
    <location>
        <begin position="330"/>
        <end position="565"/>
    </location>
</feature>
<feature type="transmembrane region" description="Helical" evidence="11">
    <location>
        <begin position="21"/>
        <end position="47"/>
    </location>
</feature>
<evidence type="ECO:0000259" key="13">
    <source>
        <dbReference type="PROSITE" id="PS50929"/>
    </source>
</evidence>
<dbReference type="SUPFAM" id="SSF90123">
    <property type="entry name" value="ABC transporter transmembrane region"/>
    <property type="match status" value="1"/>
</dbReference>
<feature type="region of interest" description="Disordered" evidence="10">
    <location>
        <begin position="558"/>
        <end position="595"/>
    </location>
</feature>
<keyword evidence="8 11" id="KW-1133">Transmembrane helix</keyword>
<keyword evidence="7" id="KW-0067">ATP-binding</keyword>
<dbReference type="Gene3D" id="3.40.50.300">
    <property type="entry name" value="P-loop containing nucleotide triphosphate hydrolases"/>
    <property type="match status" value="1"/>
</dbReference>
<evidence type="ECO:0000256" key="1">
    <source>
        <dbReference type="ARBA" id="ARBA00004651"/>
    </source>
</evidence>
<dbReference type="GO" id="GO:0005886">
    <property type="term" value="C:plasma membrane"/>
    <property type="evidence" value="ECO:0007669"/>
    <property type="project" value="UniProtKB-SubCell"/>
</dbReference>
<dbReference type="Gene3D" id="1.20.1560.10">
    <property type="entry name" value="ABC transporter type 1, transmembrane domain"/>
    <property type="match status" value="1"/>
</dbReference>
<dbReference type="SMART" id="SM00382">
    <property type="entry name" value="AAA"/>
    <property type="match status" value="1"/>
</dbReference>